<keyword evidence="2" id="KW-1185">Reference proteome</keyword>
<reference evidence="1 2" key="1">
    <citation type="submission" date="2024-06" db="EMBL/GenBank/DDBJ databases">
        <title>Sorghum-associated microbial communities from plants grown in Nebraska, USA.</title>
        <authorList>
            <person name="Schachtman D."/>
        </authorList>
    </citation>
    <scope>NUCLEOTIDE SEQUENCE [LARGE SCALE GENOMIC DNA]</scope>
    <source>
        <strain evidence="1 2">1288</strain>
    </source>
</reference>
<comment type="caution">
    <text evidence="1">The sequence shown here is derived from an EMBL/GenBank/DDBJ whole genome shotgun (WGS) entry which is preliminary data.</text>
</comment>
<dbReference type="RefSeq" id="WP_354313821.1">
    <property type="nucleotide sequence ID" value="NZ_JBEPME010000005.1"/>
</dbReference>
<gene>
    <name evidence="1" type="ORF">ABIC55_003256</name>
</gene>
<organism evidence="1 2">
    <name type="scientific">Sporosarcina psychrophila</name>
    <name type="common">Bacillus psychrophilus</name>
    <dbReference type="NCBI Taxonomy" id="1476"/>
    <lineage>
        <taxon>Bacteria</taxon>
        <taxon>Bacillati</taxon>
        <taxon>Bacillota</taxon>
        <taxon>Bacilli</taxon>
        <taxon>Bacillales</taxon>
        <taxon>Caryophanaceae</taxon>
        <taxon>Sporosarcina</taxon>
    </lineage>
</organism>
<protein>
    <submittedName>
        <fullName evidence="1">Uncharacterized protein</fullName>
    </submittedName>
</protein>
<dbReference type="EMBL" id="JBEPME010000005">
    <property type="protein sequence ID" value="MET3658139.1"/>
    <property type="molecule type" value="Genomic_DNA"/>
</dbReference>
<evidence type="ECO:0000313" key="1">
    <source>
        <dbReference type="EMBL" id="MET3658139.1"/>
    </source>
</evidence>
<dbReference type="Proteomes" id="UP001549104">
    <property type="component" value="Unassembled WGS sequence"/>
</dbReference>
<proteinExistence type="predicted"/>
<accession>A0ABV2KAM7</accession>
<name>A0ABV2KAM7_SPOPS</name>
<evidence type="ECO:0000313" key="2">
    <source>
        <dbReference type="Proteomes" id="UP001549104"/>
    </source>
</evidence>
<sequence>MNDKPYRLLTRLEGIQRAWLYDQFGNEELTWMKKRGWKVVTK</sequence>